<proteinExistence type="predicted"/>
<dbReference type="Pfam" id="PF13395">
    <property type="entry name" value="HNH_4"/>
    <property type="match status" value="1"/>
</dbReference>
<comment type="caution">
    <text evidence="2">The sequence shown here is derived from an EMBL/GenBank/DDBJ whole genome shotgun (WGS) entry which is preliminary data.</text>
</comment>
<keyword evidence="2" id="KW-0378">Hydrolase</keyword>
<evidence type="ECO:0000259" key="1">
    <source>
        <dbReference type="Pfam" id="PF13395"/>
    </source>
</evidence>
<dbReference type="Gene3D" id="1.10.30.50">
    <property type="match status" value="1"/>
</dbReference>
<reference evidence="2 3" key="1">
    <citation type="submission" date="2014-06" db="EMBL/GenBank/DDBJ databases">
        <title>Genome characterization of distinct group I Clostridium botulinum lineages.</title>
        <authorList>
            <person name="Giordani F."/>
            <person name="Anselmo A."/>
            <person name="Fillo S."/>
            <person name="Palozzi A.M."/>
            <person name="Fortunato A."/>
            <person name="Gentile B."/>
            <person name="Ciammaruconi A."/>
            <person name="Anniballi F."/>
            <person name="De Medici D."/>
            <person name="Lista F."/>
        </authorList>
    </citation>
    <scope>NUCLEOTIDE SEQUENCE [LARGE SCALE GENOMIC DNA]</scope>
    <source>
        <strain evidence="2 3">B2 450</strain>
    </source>
</reference>
<dbReference type="Proteomes" id="UP000032250">
    <property type="component" value="Unassembled WGS sequence"/>
</dbReference>
<dbReference type="GO" id="GO:0004519">
    <property type="term" value="F:endonuclease activity"/>
    <property type="evidence" value="ECO:0007669"/>
    <property type="project" value="UniProtKB-KW"/>
</dbReference>
<dbReference type="PATRIC" id="fig|1379739.3.peg.2483"/>
<dbReference type="InterPro" id="IPR003615">
    <property type="entry name" value="HNH_nuc"/>
</dbReference>
<dbReference type="AlphaFoldDB" id="A0A0D1BUK7"/>
<sequence>MNNLLENSISDVSVKQIDSAMVPKSNKVDSRTFSRLLDDDKVVASYKMYWLFGIIEEVTLGNTEIEFNRIVARMIVAAWYPIMQYKLSFGVFDNLQKPINYVALKYGFASNCNESDLLKFLCESEDKELKKMMRDLTCMVPYRLLSPFFKDKLKGQNKSSKNKIIQELSVESDTCFYKIIKEGKNRILINEYWAQYLNENYRVIKSWIYYKLVCFLQKRNPNVPAIAFKLEAPKNRDLASPTKIWKEIIVSKGPKDIYTGKDFTKENYEIYGGLSIDHFIPWSFVLHDEMWNLVPIFKNINSSKSDKLLNYNRYIDDFCDMQYIAVTYILEKGKQKDLESYIDALKIENFQEYLKYKPKEEFTKKLKQCISPLYQIAENQGFEVMDRLF</sequence>
<dbReference type="CDD" id="cd00085">
    <property type="entry name" value="HNHc"/>
    <property type="match status" value="1"/>
</dbReference>
<dbReference type="HOGENOM" id="CLU_047712_0_0_9"/>
<dbReference type="EMBL" id="JXSU01000007">
    <property type="protein sequence ID" value="KIS24010.1"/>
    <property type="molecule type" value="Genomic_DNA"/>
</dbReference>
<accession>A0A0D1BUK7</accession>
<gene>
    <name evidence="2" type="ORF">N495_10570</name>
</gene>
<protein>
    <submittedName>
        <fullName evidence="2">HNH endonuclease</fullName>
    </submittedName>
</protein>
<dbReference type="RefSeq" id="WP_043032007.1">
    <property type="nucleotide sequence ID" value="NZ_JXSU01000007.1"/>
</dbReference>
<keyword evidence="2" id="KW-0540">Nuclease</keyword>
<name>A0A0D1BUK7_CLOBO</name>
<evidence type="ECO:0000313" key="3">
    <source>
        <dbReference type="Proteomes" id="UP000032250"/>
    </source>
</evidence>
<evidence type="ECO:0000313" key="2">
    <source>
        <dbReference type="EMBL" id="KIS24010.1"/>
    </source>
</evidence>
<organism evidence="2 3">
    <name type="scientific">Clostridium botulinum B2 450</name>
    <dbReference type="NCBI Taxonomy" id="1379739"/>
    <lineage>
        <taxon>Bacteria</taxon>
        <taxon>Bacillati</taxon>
        <taxon>Bacillota</taxon>
        <taxon>Clostridia</taxon>
        <taxon>Eubacteriales</taxon>
        <taxon>Clostridiaceae</taxon>
        <taxon>Clostridium</taxon>
    </lineage>
</organism>
<feature type="domain" description="HNH nuclease" evidence="1">
    <location>
        <begin position="256"/>
        <end position="307"/>
    </location>
</feature>
<keyword evidence="2" id="KW-0255">Endonuclease</keyword>